<accession>A0A0F7G146</accession>
<gene>
    <name evidence="2" type="ORF">SXIM_48160</name>
</gene>
<dbReference type="Pfam" id="PF00903">
    <property type="entry name" value="Glyoxalase"/>
    <property type="match status" value="1"/>
</dbReference>
<name>A0A0F7G146_9ACTN</name>
<dbReference type="InterPro" id="IPR004360">
    <property type="entry name" value="Glyas_Fos-R_dOase_dom"/>
</dbReference>
<evidence type="ECO:0000313" key="2">
    <source>
        <dbReference type="EMBL" id="AKG46200.1"/>
    </source>
</evidence>
<organism evidence="2 3">
    <name type="scientific">Streptomyces xiamenensis</name>
    <dbReference type="NCBI Taxonomy" id="408015"/>
    <lineage>
        <taxon>Bacteria</taxon>
        <taxon>Bacillati</taxon>
        <taxon>Actinomycetota</taxon>
        <taxon>Actinomycetes</taxon>
        <taxon>Kitasatosporales</taxon>
        <taxon>Streptomycetaceae</taxon>
        <taxon>Streptomyces</taxon>
    </lineage>
</organism>
<dbReference type="InterPro" id="IPR037523">
    <property type="entry name" value="VOC_core"/>
</dbReference>
<keyword evidence="3" id="KW-1185">Reference proteome</keyword>
<dbReference type="InterPro" id="IPR052164">
    <property type="entry name" value="Anthracycline_SecMetBiosynth"/>
</dbReference>
<dbReference type="CDD" id="cd07247">
    <property type="entry name" value="SgaA_N_like"/>
    <property type="match status" value="2"/>
</dbReference>
<protein>
    <submittedName>
        <fullName evidence="2">Hydroxylase</fullName>
    </submittedName>
</protein>
<feature type="domain" description="VOC" evidence="1">
    <location>
        <begin position="13"/>
        <end position="127"/>
    </location>
</feature>
<dbReference type="PROSITE" id="PS51819">
    <property type="entry name" value="VOC"/>
    <property type="match status" value="2"/>
</dbReference>
<sequence length="267" mass="28428">MEAVPMAEFPEGAPIWADCVVADLGAGKTFYREMFGWDFMSAGPDYGGYTMATLDGKPVAALMPPMPGQELTPTWTLYFATSDVQATAGRIRENGGTLLMEPMSVGEFGRMLIAQSPDGLTFGCWQPGTHEGFGLMGQEGSVCWSEVVTRDAAAFDTFFSAVFPVEMHAVGDPASFDYKTVRAAGEAVAGRMPMPSGTPAGSETYARLYFGVDHCDDAAATAEKLGGQIVSEPQDGPFGRWAECADDNGARFTVIDMSTTKGEKPAM</sequence>
<dbReference type="PANTHER" id="PTHR33993:SF10">
    <property type="entry name" value="CONSERVED PROTEIN"/>
    <property type="match status" value="1"/>
</dbReference>
<dbReference type="SUPFAM" id="SSF54593">
    <property type="entry name" value="Glyoxalase/Bleomycin resistance protein/Dihydroxybiphenyl dioxygenase"/>
    <property type="match status" value="2"/>
</dbReference>
<dbReference type="PATRIC" id="fig|408015.6.peg.4875"/>
<feature type="domain" description="VOC" evidence="1">
    <location>
        <begin position="141"/>
        <end position="257"/>
    </location>
</feature>
<dbReference type="AlphaFoldDB" id="A0A0F7G146"/>
<dbReference type="PANTHER" id="PTHR33993">
    <property type="entry name" value="GLYOXALASE-RELATED"/>
    <property type="match status" value="1"/>
</dbReference>
<dbReference type="InterPro" id="IPR029068">
    <property type="entry name" value="Glyas_Bleomycin-R_OHBP_Dase"/>
</dbReference>
<dbReference type="EMBL" id="CP009922">
    <property type="protein sequence ID" value="AKG46200.1"/>
    <property type="molecule type" value="Genomic_DNA"/>
</dbReference>
<dbReference type="Proteomes" id="UP000034034">
    <property type="component" value="Chromosome"/>
</dbReference>
<evidence type="ECO:0000313" key="3">
    <source>
        <dbReference type="Proteomes" id="UP000034034"/>
    </source>
</evidence>
<proteinExistence type="predicted"/>
<reference evidence="2" key="1">
    <citation type="submission" date="2019-08" db="EMBL/GenBank/DDBJ databases">
        <title>Complete genome sequence of a mangrove-derived Streptomyces xiamenensis.</title>
        <authorList>
            <person name="Xu J."/>
        </authorList>
    </citation>
    <scope>NUCLEOTIDE SEQUENCE</scope>
    <source>
        <strain evidence="2">318</strain>
    </source>
</reference>
<evidence type="ECO:0000259" key="1">
    <source>
        <dbReference type="PROSITE" id="PS51819"/>
    </source>
</evidence>
<dbReference type="KEGG" id="sxi:SXIM_48160"/>
<dbReference type="HOGENOM" id="CLU_069623_0_0_11"/>
<dbReference type="STRING" id="408015.SXIM_48160"/>
<dbReference type="Gene3D" id="3.10.180.10">
    <property type="entry name" value="2,3-Dihydroxybiphenyl 1,2-Dioxygenase, domain 1"/>
    <property type="match status" value="2"/>
</dbReference>